<comment type="subcellular location">
    <subcellularLocation>
        <location evidence="10">Cell membrane</location>
    </subcellularLocation>
</comment>
<dbReference type="PROSITE" id="PS51656">
    <property type="entry name" value="4FE4S"/>
    <property type="match status" value="1"/>
</dbReference>
<dbReference type="Gene3D" id="1.10.15.40">
    <property type="entry name" value="Electron transport complex subunit B, putative Fe-S cluster"/>
    <property type="match status" value="1"/>
</dbReference>
<evidence type="ECO:0000256" key="8">
    <source>
        <dbReference type="ARBA" id="ARBA00023014"/>
    </source>
</evidence>
<evidence type="ECO:0000256" key="1">
    <source>
        <dbReference type="ARBA" id="ARBA00022448"/>
    </source>
</evidence>
<evidence type="ECO:0000256" key="11">
    <source>
        <dbReference type="SAM" id="Phobius"/>
    </source>
</evidence>
<dbReference type="RefSeq" id="WP_262432390.1">
    <property type="nucleotide sequence ID" value="NZ_JACRTE010000012.1"/>
</dbReference>
<dbReference type="GO" id="GO:0051539">
    <property type="term" value="F:4 iron, 4 sulfur cluster binding"/>
    <property type="evidence" value="ECO:0007669"/>
    <property type="project" value="UniProtKB-UniRule"/>
</dbReference>
<evidence type="ECO:0000259" key="13">
    <source>
        <dbReference type="PROSITE" id="PS51656"/>
    </source>
</evidence>
<name>A0A926FEX4_9FIRM</name>
<dbReference type="InterPro" id="IPR017900">
    <property type="entry name" value="4Fe4S_Fe_S_CS"/>
</dbReference>
<feature type="binding site" evidence="10">
    <location>
        <position position="138"/>
    </location>
    <ligand>
        <name>[4Fe-4S] cluster</name>
        <dbReference type="ChEBI" id="CHEBI:49883"/>
        <label>2</label>
    </ligand>
</feature>
<comment type="subunit">
    <text evidence="10">The complex is composed of six subunits: RnfA, RnfB, RnfC, RnfD, RnfE and RnfG.</text>
</comment>
<dbReference type="GO" id="GO:0005886">
    <property type="term" value="C:plasma membrane"/>
    <property type="evidence" value="ECO:0007669"/>
    <property type="project" value="UniProtKB-SubCell"/>
</dbReference>
<keyword evidence="5 10" id="KW-1278">Translocase</keyword>
<keyword evidence="9 10" id="KW-0472">Membrane</keyword>
<evidence type="ECO:0000256" key="9">
    <source>
        <dbReference type="ARBA" id="ARBA00023136"/>
    </source>
</evidence>
<keyword evidence="1 10" id="KW-0813">Transport</keyword>
<dbReference type="Gene3D" id="3.30.70.20">
    <property type="match status" value="2"/>
</dbReference>
<keyword evidence="3 10" id="KW-0479">Metal-binding</keyword>
<dbReference type="CDD" id="cd10549">
    <property type="entry name" value="MtMvhB_like"/>
    <property type="match status" value="1"/>
</dbReference>
<organism evidence="14 15">
    <name type="scientific">Qingrenia yutianensis</name>
    <dbReference type="NCBI Taxonomy" id="2763676"/>
    <lineage>
        <taxon>Bacteria</taxon>
        <taxon>Bacillati</taxon>
        <taxon>Bacillota</taxon>
        <taxon>Clostridia</taxon>
        <taxon>Eubacteriales</taxon>
        <taxon>Oscillospiraceae</taxon>
        <taxon>Qingrenia</taxon>
    </lineage>
</organism>
<evidence type="ECO:0000256" key="3">
    <source>
        <dbReference type="ARBA" id="ARBA00022723"/>
    </source>
</evidence>
<evidence type="ECO:0000256" key="4">
    <source>
        <dbReference type="ARBA" id="ARBA00022737"/>
    </source>
</evidence>
<feature type="binding site" evidence="10">
    <location>
        <position position="181"/>
    </location>
    <ligand>
        <name>[4Fe-4S] cluster</name>
        <dbReference type="ChEBI" id="CHEBI:49883"/>
        <label>2</label>
    </ligand>
</feature>
<dbReference type="GO" id="GO:0009055">
    <property type="term" value="F:electron transfer activity"/>
    <property type="evidence" value="ECO:0007669"/>
    <property type="project" value="InterPro"/>
</dbReference>
<keyword evidence="7 10" id="KW-0408">Iron</keyword>
<feature type="binding site" evidence="10">
    <location>
        <position position="174"/>
    </location>
    <ligand>
        <name>[4Fe-4S] cluster</name>
        <dbReference type="ChEBI" id="CHEBI:49883"/>
        <label>3</label>
    </ligand>
</feature>
<dbReference type="GO" id="GO:0022900">
    <property type="term" value="P:electron transport chain"/>
    <property type="evidence" value="ECO:0007669"/>
    <property type="project" value="UniProtKB-UniRule"/>
</dbReference>
<dbReference type="SUPFAM" id="SSF54862">
    <property type="entry name" value="4Fe-4S ferredoxins"/>
    <property type="match status" value="1"/>
</dbReference>
<keyword evidence="10" id="KW-1003">Cell membrane</keyword>
<dbReference type="GO" id="GO:0046872">
    <property type="term" value="F:metal ion binding"/>
    <property type="evidence" value="ECO:0007669"/>
    <property type="project" value="UniProtKB-KW"/>
</dbReference>
<dbReference type="EC" id="7.-.-.-" evidence="10"/>
<dbReference type="Pfam" id="PF00037">
    <property type="entry name" value="Fer4"/>
    <property type="match status" value="1"/>
</dbReference>
<feature type="binding site" evidence="10">
    <location>
        <position position="53"/>
    </location>
    <ligand>
        <name>[4Fe-4S] cluster</name>
        <dbReference type="ChEBI" id="CHEBI:49883"/>
        <label>1</label>
    </ligand>
</feature>
<feature type="binding site" evidence="10">
    <location>
        <position position="75"/>
    </location>
    <ligand>
        <name>[4Fe-4S] cluster</name>
        <dbReference type="ChEBI" id="CHEBI:49883"/>
        <label>1</label>
    </ligand>
</feature>
<dbReference type="AlphaFoldDB" id="A0A926FEX4"/>
<keyword evidence="6 10" id="KW-0249">Electron transport</keyword>
<feature type="binding site" evidence="10">
    <location>
        <position position="58"/>
    </location>
    <ligand>
        <name>[4Fe-4S] cluster</name>
        <dbReference type="ChEBI" id="CHEBI:49883"/>
        <label>1</label>
    </ligand>
</feature>
<dbReference type="PROSITE" id="PS00198">
    <property type="entry name" value="4FE4S_FER_1"/>
    <property type="match status" value="2"/>
</dbReference>
<dbReference type="Proteomes" id="UP000647416">
    <property type="component" value="Unassembled WGS sequence"/>
</dbReference>
<keyword evidence="8 10" id="KW-0411">Iron-sulfur</keyword>
<evidence type="ECO:0000259" key="12">
    <source>
        <dbReference type="PROSITE" id="PS51379"/>
    </source>
</evidence>
<evidence type="ECO:0000313" key="15">
    <source>
        <dbReference type="Proteomes" id="UP000647416"/>
    </source>
</evidence>
<feature type="domain" description="4Fe-4S ferredoxin-type" evidence="12">
    <location>
        <begin position="162"/>
        <end position="191"/>
    </location>
</feature>
<gene>
    <name evidence="10" type="primary">rnfB</name>
    <name evidence="14" type="ORF">H8706_09110</name>
</gene>
<keyword evidence="15" id="KW-1185">Reference proteome</keyword>
<feature type="binding site" evidence="10">
    <location>
        <position position="152"/>
    </location>
    <ligand>
        <name>[4Fe-4S] cluster</name>
        <dbReference type="ChEBI" id="CHEBI:49883"/>
        <label>3</label>
    </ligand>
</feature>
<feature type="domain" description="4Fe-4S" evidence="13">
    <location>
        <begin position="33"/>
        <end position="92"/>
    </location>
</feature>
<evidence type="ECO:0000256" key="6">
    <source>
        <dbReference type="ARBA" id="ARBA00022982"/>
    </source>
</evidence>
<comment type="cofactor">
    <cofactor evidence="10">
        <name>[4Fe-4S] cluster</name>
        <dbReference type="ChEBI" id="CHEBI:49883"/>
    </cofactor>
    <text evidence="10">Binds 3 [4Fe-4S] clusters.</text>
</comment>
<feature type="transmembrane region" description="Helical" evidence="11">
    <location>
        <begin position="6"/>
        <end position="28"/>
    </location>
</feature>
<feature type="binding site" evidence="10">
    <location>
        <position position="171"/>
    </location>
    <ligand>
        <name>[4Fe-4S] cluster</name>
        <dbReference type="ChEBI" id="CHEBI:49883"/>
        <label>3</label>
    </ligand>
</feature>
<dbReference type="NCBIfam" id="TIGR01944">
    <property type="entry name" value="rnfB"/>
    <property type="match status" value="1"/>
</dbReference>
<feature type="domain" description="4Fe-4S ferredoxin-type" evidence="12">
    <location>
        <begin position="236"/>
        <end position="264"/>
    </location>
</feature>
<sequence>MFSDILIPALFIGGLGLIFGALLGYASIKFKVDKNENIDKVAELLPGANCGGCGFTGCSALAEAIVENGEKITRCNLVNEKQVSEISKVLGIRAEKVVKKKAVVRCSGCAEKAVDKYNPEGLNDCREAFNLGGGPKMCDYGCMGLGSCVKVCKFGAISIEKGIAVVDREKCTGCGACAEECPKNVISLEVEEQKTAVLCKSADKGAQVKIYCSAGCIGCKMCEKNCPHGAVTVINNLASINSDLCINCGACVKVCPKKVISYNI</sequence>
<feature type="domain" description="4Fe-4S ferredoxin-type" evidence="12">
    <location>
        <begin position="133"/>
        <end position="161"/>
    </location>
</feature>
<comment type="caution">
    <text evidence="14">The sequence shown here is derived from an EMBL/GenBank/DDBJ whole genome shotgun (WGS) entry which is preliminary data.</text>
</comment>
<comment type="similarity">
    <text evidence="10">Belongs to the 4Fe4S bacterial-type ferredoxin family. RnfB subfamily.</text>
</comment>
<evidence type="ECO:0000256" key="7">
    <source>
        <dbReference type="ARBA" id="ARBA00023004"/>
    </source>
</evidence>
<protein>
    <recommendedName>
        <fullName evidence="10">Ion-translocating oxidoreductase complex subunit B</fullName>
        <ecNumber evidence="10">7.-.-.-</ecNumber>
    </recommendedName>
    <alternativeName>
        <fullName evidence="10">Rnf electron transport complex subunit B</fullName>
    </alternativeName>
</protein>
<dbReference type="PANTHER" id="PTHR43560:SF1">
    <property type="entry name" value="ION-TRANSLOCATING OXIDOREDUCTASE COMPLEX SUBUNIT B"/>
    <property type="match status" value="1"/>
</dbReference>
<evidence type="ECO:0000256" key="5">
    <source>
        <dbReference type="ARBA" id="ARBA00022967"/>
    </source>
</evidence>
<feature type="domain" description="4Fe-4S ferredoxin-type" evidence="12">
    <location>
        <begin position="206"/>
        <end position="235"/>
    </location>
</feature>
<comment type="caution">
    <text evidence="10">Lacks conserved residue(s) required for the propagation of feature annotation.</text>
</comment>
<dbReference type="EMBL" id="JACRTE010000012">
    <property type="protein sequence ID" value="MBC8597024.1"/>
    <property type="molecule type" value="Genomic_DNA"/>
</dbReference>
<keyword evidence="11" id="KW-0812">Transmembrane</keyword>
<keyword evidence="4 10" id="KW-0677">Repeat</keyword>
<proteinExistence type="inferred from homology"/>
<feature type="binding site" evidence="10">
    <location>
        <position position="177"/>
    </location>
    <ligand>
        <name>[4Fe-4S] cluster</name>
        <dbReference type="ChEBI" id="CHEBI:49883"/>
        <label>3</label>
    </ligand>
</feature>
<comment type="function">
    <text evidence="10">Part of a membrane-bound complex that couples electron transfer with translocation of ions across the membrane.</text>
</comment>
<keyword evidence="11" id="KW-1133">Transmembrane helix</keyword>
<reference evidence="14" key="1">
    <citation type="submission" date="2020-08" db="EMBL/GenBank/DDBJ databases">
        <title>Genome public.</title>
        <authorList>
            <person name="Liu C."/>
            <person name="Sun Q."/>
        </authorList>
    </citation>
    <scope>NUCLEOTIDE SEQUENCE</scope>
    <source>
        <strain evidence="14">NSJ-50</strain>
    </source>
</reference>
<keyword evidence="2 10" id="KW-0004">4Fe-4S</keyword>
<dbReference type="Pfam" id="PF04060">
    <property type="entry name" value="FeS"/>
    <property type="match status" value="1"/>
</dbReference>
<feature type="binding site" evidence="10">
    <location>
        <position position="50"/>
    </location>
    <ligand>
        <name>[4Fe-4S] cluster</name>
        <dbReference type="ChEBI" id="CHEBI:49883"/>
        <label>1</label>
    </ligand>
</feature>
<dbReference type="Pfam" id="PF13187">
    <property type="entry name" value="Fer4_9"/>
    <property type="match status" value="1"/>
</dbReference>
<dbReference type="InterPro" id="IPR050395">
    <property type="entry name" value="4Fe4S_Ferredoxin_RnfB"/>
</dbReference>
<dbReference type="HAMAP" id="MF_00463">
    <property type="entry name" value="RsxB_RnfB"/>
    <property type="match status" value="1"/>
</dbReference>
<evidence type="ECO:0000256" key="10">
    <source>
        <dbReference type="HAMAP-Rule" id="MF_00463"/>
    </source>
</evidence>
<evidence type="ECO:0000256" key="2">
    <source>
        <dbReference type="ARBA" id="ARBA00022485"/>
    </source>
</evidence>
<feature type="binding site" evidence="10">
    <location>
        <position position="148"/>
    </location>
    <ligand>
        <name>[4Fe-4S] cluster</name>
        <dbReference type="ChEBI" id="CHEBI:49883"/>
        <label>2</label>
    </ligand>
</feature>
<evidence type="ECO:0000313" key="14">
    <source>
        <dbReference type="EMBL" id="MBC8597024.1"/>
    </source>
</evidence>
<dbReference type="PROSITE" id="PS51379">
    <property type="entry name" value="4FE4S_FER_2"/>
    <property type="match status" value="4"/>
</dbReference>
<feature type="region of interest" description="Hydrophobic" evidence="10">
    <location>
        <begin position="1"/>
        <end position="27"/>
    </location>
</feature>
<accession>A0A926FEX4</accession>
<feature type="binding site" evidence="10">
    <location>
        <position position="142"/>
    </location>
    <ligand>
        <name>[4Fe-4S] cluster</name>
        <dbReference type="ChEBI" id="CHEBI:49883"/>
        <label>2</label>
    </ligand>
</feature>
<dbReference type="InterPro" id="IPR010207">
    <property type="entry name" value="Elect_transpt_cplx_RnfB/RsxB"/>
</dbReference>
<dbReference type="PANTHER" id="PTHR43560">
    <property type="entry name" value="ION-TRANSLOCATING OXIDOREDUCTASE COMPLEX SUBUNIT B"/>
    <property type="match status" value="1"/>
</dbReference>
<dbReference type="InterPro" id="IPR017896">
    <property type="entry name" value="4Fe4S_Fe-S-bd"/>
</dbReference>
<dbReference type="InterPro" id="IPR007202">
    <property type="entry name" value="4Fe-4S_dom"/>
</dbReference>